<dbReference type="InterPro" id="IPR015955">
    <property type="entry name" value="Lactate_DH/Glyco_Ohase_4_C"/>
</dbReference>
<comment type="caution">
    <text evidence="9">The sequence shown here is derived from an EMBL/GenBank/DDBJ whole genome shotgun (WGS) entry which is preliminary data.</text>
</comment>
<dbReference type="Pfam" id="PF00056">
    <property type="entry name" value="Ldh_1_N"/>
    <property type="match status" value="1"/>
</dbReference>
<dbReference type="OrthoDB" id="5405561at2759"/>
<sequence length="220" mass="24169">MGDMKKTSSLADLGVDADIGKSIFKKIYYHAVMDTPTKSYTKITIVDVGNVGMAIAQTILTQDIVEELALIGTNFDKFQGEMLDLQHATAFLPRVQIQADTDYAITAQSNLCIIAAGSQQNPRETRLDLLQHNLNIFRSIVPKLVEKSSGCLLLVVTNPVDVLTYITWKLSGFPPNRVIGSGTNLDSSRFRFLLADYLDVNAQDIQAYMVGEHGDSLVAL</sequence>
<evidence type="ECO:0000256" key="5">
    <source>
        <dbReference type="ARBA" id="ARBA00023027"/>
    </source>
</evidence>
<keyword evidence="10" id="KW-1185">Reference proteome</keyword>
<dbReference type="EMBL" id="LFYR01002060">
    <property type="protein sequence ID" value="KMZ57500.1"/>
    <property type="molecule type" value="Genomic_DNA"/>
</dbReference>
<dbReference type="InterPro" id="IPR022383">
    <property type="entry name" value="Lactate/malate_DH_C"/>
</dbReference>
<protein>
    <recommendedName>
        <fullName evidence="3 6">L-lactate dehydrogenase</fullName>
        <ecNumber evidence="3 6">1.1.1.27</ecNumber>
    </recommendedName>
</protein>
<comment type="pathway">
    <text evidence="1 6">Fermentation; pyruvate fermentation to lactate; (S)-lactate from pyruvate: step 1/1.</text>
</comment>
<dbReference type="OMA" id="THHEARE"/>
<dbReference type="GO" id="GO:0042867">
    <property type="term" value="P:pyruvate catabolic process"/>
    <property type="evidence" value="ECO:0000318"/>
    <property type="project" value="GO_Central"/>
</dbReference>
<dbReference type="AlphaFoldDB" id="A0A0K9NND1"/>
<dbReference type="EC" id="1.1.1.27" evidence="3 6"/>
<dbReference type="InterPro" id="IPR001236">
    <property type="entry name" value="Lactate/malate_DH_N"/>
</dbReference>
<dbReference type="InterPro" id="IPR036291">
    <property type="entry name" value="NAD(P)-bd_dom_sf"/>
</dbReference>
<evidence type="ECO:0000259" key="7">
    <source>
        <dbReference type="Pfam" id="PF00056"/>
    </source>
</evidence>
<dbReference type="GO" id="GO:0004459">
    <property type="term" value="F:L-lactate dehydrogenase (NAD+) activity"/>
    <property type="evidence" value="ECO:0000318"/>
    <property type="project" value="GO_Central"/>
</dbReference>
<dbReference type="PRINTS" id="PR00086">
    <property type="entry name" value="LLDHDRGNASE"/>
</dbReference>
<dbReference type="Gene3D" id="3.90.110.10">
    <property type="entry name" value="Lactate dehydrogenase/glycoside hydrolase, family 4, C-terminal"/>
    <property type="match status" value="1"/>
</dbReference>
<accession>A0A0K9NND1</accession>
<comment type="catalytic activity">
    <reaction evidence="6">
        <text>(S)-lactate + NAD(+) = pyruvate + NADH + H(+)</text>
        <dbReference type="Rhea" id="RHEA:23444"/>
        <dbReference type="ChEBI" id="CHEBI:15361"/>
        <dbReference type="ChEBI" id="CHEBI:15378"/>
        <dbReference type="ChEBI" id="CHEBI:16651"/>
        <dbReference type="ChEBI" id="CHEBI:57540"/>
        <dbReference type="ChEBI" id="CHEBI:57945"/>
        <dbReference type="EC" id="1.1.1.27"/>
    </reaction>
</comment>
<evidence type="ECO:0000256" key="2">
    <source>
        <dbReference type="ARBA" id="ARBA00006054"/>
    </source>
</evidence>
<name>A0A0K9NND1_ZOSMR</name>
<reference evidence="10" key="1">
    <citation type="journal article" date="2016" name="Nature">
        <title>The genome of the seagrass Zostera marina reveals angiosperm adaptation to the sea.</title>
        <authorList>
            <person name="Olsen J.L."/>
            <person name="Rouze P."/>
            <person name="Verhelst B."/>
            <person name="Lin Y.-C."/>
            <person name="Bayer T."/>
            <person name="Collen J."/>
            <person name="Dattolo E."/>
            <person name="De Paoli E."/>
            <person name="Dittami S."/>
            <person name="Maumus F."/>
            <person name="Michel G."/>
            <person name="Kersting A."/>
            <person name="Lauritano C."/>
            <person name="Lohaus R."/>
            <person name="Toepel M."/>
            <person name="Tonon T."/>
            <person name="Vanneste K."/>
            <person name="Amirebrahimi M."/>
            <person name="Brakel J."/>
            <person name="Bostroem C."/>
            <person name="Chovatia M."/>
            <person name="Grimwood J."/>
            <person name="Jenkins J.W."/>
            <person name="Jueterbock A."/>
            <person name="Mraz A."/>
            <person name="Stam W.T."/>
            <person name="Tice H."/>
            <person name="Bornberg-Bauer E."/>
            <person name="Green P.J."/>
            <person name="Pearson G.A."/>
            <person name="Procaccini G."/>
            <person name="Duarte C.M."/>
            <person name="Schmutz J."/>
            <person name="Reusch T.B.H."/>
            <person name="Van de Peer Y."/>
        </authorList>
    </citation>
    <scope>NUCLEOTIDE SEQUENCE [LARGE SCALE GENOMIC DNA]</scope>
    <source>
        <strain evidence="10">cv. Finnish</strain>
    </source>
</reference>
<feature type="domain" description="Lactate/malate dehydrogenase N-terminal" evidence="7">
    <location>
        <begin position="41"/>
        <end position="180"/>
    </location>
</feature>
<evidence type="ECO:0000259" key="8">
    <source>
        <dbReference type="Pfam" id="PF02866"/>
    </source>
</evidence>
<evidence type="ECO:0000313" key="10">
    <source>
        <dbReference type="Proteomes" id="UP000036987"/>
    </source>
</evidence>
<dbReference type="Proteomes" id="UP000036987">
    <property type="component" value="Unassembled WGS sequence"/>
</dbReference>
<evidence type="ECO:0000256" key="6">
    <source>
        <dbReference type="RuleBase" id="RU000496"/>
    </source>
</evidence>
<comment type="similarity">
    <text evidence="2">Belongs to the LDH/MDH superfamily. LDH family.</text>
</comment>
<dbReference type="PROSITE" id="PS00064">
    <property type="entry name" value="L_LDH"/>
    <property type="match status" value="1"/>
</dbReference>
<dbReference type="GO" id="GO:0006089">
    <property type="term" value="P:lactate metabolic process"/>
    <property type="evidence" value="ECO:0000318"/>
    <property type="project" value="GO_Central"/>
</dbReference>
<dbReference type="PANTHER" id="PTHR43128:SF16">
    <property type="entry name" value="L-LACTATE DEHYDROGENASE"/>
    <property type="match status" value="1"/>
</dbReference>
<dbReference type="InterPro" id="IPR018177">
    <property type="entry name" value="L-lactate_DH_AS"/>
</dbReference>
<dbReference type="PANTHER" id="PTHR43128">
    <property type="entry name" value="L-2-HYDROXYCARBOXYLATE DEHYDROGENASE (NAD(P)(+))"/>
    <property type="match status" value="1"/>
</dbReference>
<dbReference type="InterPro" id="IPR001557">
    <property type="entry name" value="L-lactate/malate_DH"/>
</dbReference>
<evidence type="ECO:0000256" key="1">
    <source>
        <dbReference type="ARBA" id="ARBA00004843"/>
    </source>
</evidence>
<dbReference type="Pfam" id="PF02866">
    <property type="entry name" value="Ldh_1_C"/>
    <property type="match status" value="1"/>
</dbReference>
<dbReference type="UniPathway" id="UPA00554">
    <property type="reaction ID" value="UER00611"/>
</dbReference>
<gene>
    <name evidence="9" type="ORF">ZOSMA_85G00670</name>
</gene>
<dbReference type="SUPFAM" id="SSF51735">
    <property type="entry name" value="NAD(P)-binding Rossmann-fold domains"/>
    <property type="match status" value="1"/>
</dbReference>
<evidence type="ECO:0000313" key="9">
    <source>
        <dbReference type="EMBL" id="KMZ57500.1"/>
    </source>
</evidence>
<feature type="domain" description="Lactate/malate dehydrogenase C-terminal" evidence="8">
    <location>
        <begin position="183"/>
        <end position="218"/>
    </location>
</feature>
<evidence type="ECO:0000256" key="4">
    <source>
        <dbReference type="ARBA" id="ARBA00023002"/>
    </source>
</evidence>
<proteinExistence type="inferred from homology"/>
<keyword evidence="5 6" id="KW-0520">NAD</keyword>
<organism evidence="9 10">
    <name type="scientific">Zostera marina</name>
    <name type="common">Eelgrass</name>
    <dbReference type="NCBI Taxonomy" id="29655"/>
    <lineage>
        <taxon>Eukaryota</taxon>
        <taxon>Viridiplantae</taxon>
        <taxon>Streptophyta</taxon>
        <taxon>Embryophyta</taxon>
        <taxon>Tracheophyta</taxon>
        <taxon>Spermatophyta</taxon>
        <taxon>Magnoliopsida</taxon>
        <taxon>Liliopsida</taxon>
        <taxon>Zosteraceae</taxon>
        <taxon>Zostera</taxon>
    </lineage>
</organism>
<keyword evidence="4 6" id="KW-0560">Oxidoreductase</keyword>
<dbReference type="Gene3D" id="3.40.50.720">
    <property type="entry name" value="NAD(P)-binding Rossmann-like Domain"/>
    <property type="match status" value="1"/>
</dbReference>
<evidence type="ECO:0000256" key="3">
    <source>
        <dbReference type="ARBA" id="ARBA00012967"/>
    </source>
</evidence>
<dbReference type="STRING" id="29655.A0A0K9NND1"/>
<dbReference type="SUPFAM" id="SSF56327">
    <property type="entry name" value="LDH C-terminal domain-like"/>
    <property type="match status" value="1"/>
</dbReference>